<dbReference type="GO" id="GO:0046872">
    <property type="term" value="F:metal ion binding"/>
    <property type="evidence" value="ECO:0007669"/>
    <property type="project" value="UniProtKB-KW"/>
</dbReference>
<evidence type="ECO:0000256" key="5">
    <source>
        <dbReference type="ARBA" id="ARBA00022801"/>
    </source>
</evidence>
<keyword evidence="3" id="KW-0479">Metal-binding</keyword>
<evidence type="ECO:0000256" key="2">
    <source>
        <dbReference type="ARBA" id="ARBA00022670"/>
    </source>
</evidence>
<sequence length="556" mass="59819">MRIVRSASALFAAALLMGAAPYPGHPATTPDINGADILARDKAISDDAFEGRGPGTAAGEASAQWIADELKRIGVKPANKGSYFQTVPTAVIALDGAKSSFSFATKQGAVTPAYADAVAYWTAHFASNTVDVKDAPLVFVGYGVVAPEYGWNDYAGVDVKGKTVVILINDPGNEDANPDPKFFKGKAMTYYGRWTYKFEEAARQGAAAAIIIHETGPAAYGWNVVKTSNTGNKSWLATKNKNADRAKIEGWMSLDTAKELFTRAGLDFAKLKEAANKKGFKAVPMEGETLSVHAVSNISLLKTRNVVGVIPGGKAAKDVVMFSAHWDHLGIKPNLPGPDKIYNGAIDNGMGVSMVLELAEKFVHDPKPQRSIGFAFWTLEEQGLLGSAYFAEHPVWPLNHIVGVINQDAGSPQGRTRDMDVSGGGQSELEDELAKVMKAENRYILPDPEPEKGHAYRSDHFPLAKAGVPAITPGTGSDLVVGGKEASKKLRDDYVAHRYHQPSDEFNPNWDMTGLVEDTEVLHALGTDLANSAAWPNWHADSEFRAPRDKVMAGKK</sequence>
<dbReference type="GO" id="GO:0008235">
    <property type="term" value="F:metalloexopeptidase activity"/>
    <property type="evidence" value="ECO:0007669"/>
    <property type="project" value="InterPro"/>
</dbReference>
<keyword evidence="10" id="KW-0121">Carboxypeptidase</keyword>
<dbReference type="Gene3D" id="3.50.30.30">
    <property type="match status" value="1"/>
</dbReference>
<keyword evidence="6" id="KW-0862">Zinc</keyword>
<dbReference type="PANTHER" id="PTHR12147:SF56">
    <property type="entry name" value="AMINOPEPTIDASE YDR415C-RELATED"/>
    <property type="match status" value="1"/>
</dbReference>
<evidence type="ECO:0000313" key="11">
    <source>
        <dbReference type="Proteomes" id="UP000570514"/>
    </source>
</evidence>
<accession>A0A846N3D5</accession>
<dbReference type="AlphaFoldDB" id="A0A846N3D5"/>
<dbReference type="EMBL" id="JAASRM010000001">
    <property type="protein sequence ID" value="NIK90246.1"/>
    <property type="molecule type" value="Genomic_DNA"/>
</dbReference>
<keyword evidence="11" id="KW-1185">Reference proteome</keyword>
<dbReference type="SUPFAM" id="SSF53187">
    <property type="entry name" value="Zn-dependent exopeptidases"/>
    <property type="match status" value="1"/>
</dbReference>
<dbReference type="SUPFAM" id="SSF52025">
    <property type="entry name" value="PA domain"/>
    <property type="match status" value="1"/>
</dbReference>
<organism evidence="10 11">
    <name type="scientific">Rhizomicrobium palustre</name>
    <dbReference type="NCBI Taxonomy" id="189966"/>
    <lineage>
        <taxon>Bacteria</taxon>
        <taxon>Pseudomonadati</taxon>
        <taxon>Pseudomonadota</taxon>
        <taxon>Alphaproteobacteria</taxon>
        <taxon>Micropepsales</taxon>
        <taxon>Micropepsaceae</taxon>
        <taxon>Rhizomicrobium</taxon>
    </lineage>
</organism>
<evidence type="ECO:0000256" key="6">
    <source>
        <dbReference type="ARBA" id="ARBA00022833"/>
    </source>
</evidence>
<dbReference type="RefSeq" id="WP_208414947.1">
    <property type="nucleotide sequence ID" value="NZ_BAAADC010000001.1"/>
</dbReference>
<gene>
    <name evidence="10" type="ORF">FHS83_003564</name>
</gene>
<name>A0A846N3D5_9PROT</name>
<feature type="region of interest" description="Disordered" evidence="7">
    <location>
        <begin position="410"/>
        <end position="429"/>
    </location>
</feature>
<dbReference type="GO" id="GO:0004177">
    <property type="term" value="F:aminopeptidase activity"/>
    <property type="evidence" value="ECO:0007669"/>
    <property type="project" value="UniProtKB-KW"/>
</dbReference>
<keyword evidence="4 8" id="KW-0732">Signal</keyword>
<feature type="domain" description="Peptidase M28" evidence="9">
    <location>
        <begin position="305"/>
        <end position="517"/>
    </location>
</feature>
<dbReference type="Pfam" id="PF04389">
    <property type="entry name" value="Peptidase_M28"/>
    <property type="match status" value="1"/>
</dbReference>
<feature type="signal peptide" evidence="8">
    <location>
        <begin position="1"/>
        <end position="19"/>
    </location>
</feature>
<evidence type="ECO:0000256" key="7">
    <source>
        <dbReference type="SAM" id="MobiDB-lite"/>
    </source>
</evidence>
<protein>
    <submittedName>
        <fullName evidence="10">Zn-dependent M28 family amino/carboxypeptidase</fullName>
    </submittedName>
</protein>
<dbReference type="InterPro" id="IPR045175">
    <property type="entry name" value="M28_fam"/>
</dbReference>
<dbReference type="GO" id="GO:0004180">
    <property type="term" value="F:carboxypeptidase activity"/>
    <property type="evidence" value="ECO:0007669"/>
    <property type="project" value="UniProtKB-KW"/>
</dbReference>
<evidence type="ECO:0000256" key="8">
    <source>
        <dbReference type="SAM" id="SignalP"/>
    </source>
</evidence>
<feature type="chain" id="PRO_5032348933" evidence="8">
    <location>
        <begin position="20"/>
        <end position="556"/>
    </location>
</feature>
<keyword evidence="5" id="KW-0378">Hydrolase</keyword>
<reference evidence="10 11" key="1">
    <citation type="submission" date="2020-03" db="EMBL/GenBank/DDBJ databases">
        <title>Genomic Encyclopedia of Type Strains, Phase IV (KMG-IV): sequencing the most valuable type-strain genomes for metagenomic binning, comparative biology and taxonomic classification.</title>
        <authorList>
            <person name="Goeker M."/>
        </authorList>
    </citation>
    <scope>NUCLEOTIDE SEQUENCE [LARGE SCALE GENOMIC DNA]</scope>
    <source>
        <strain evidence="10 11">DSM 19867</strain>
    </source>
</reference>
<dbReference type="InterPro" id="IPR046450">
    <property type="entry name" value="PA_dom_sf"/>
</dbReference>
<evidence type="ECO:0000256" key="4">
    <source>
        <dbReference type="ARBA" id="ARBA00022729"/>
    </source>
</evidence>
<evidence type="ECO:0000256" key="3">
    <source>
        <dbReference type="ARBA" id="ARBA00022723"/>
    </source>
</evidence>
<dbReference type="InterPro" id="IPR007484">
    <property type="entry name" value="Peptidase_M28"/>
</dbReference>
<evidence type="ECO:0000259" key="9">
    <source>
        <dbReference type="Pfam" id="PF04389"/>
    </source>
</evidence>
<keyword evidence="1" id="KW-0031">Aminopeptidase</keyword>
<dbReference type="Gene3D" id="3.40.630.10">
    <property type="entry name" value="Zn peptidases"/>
    <property type="match status" value="1"/>
</dbReference>
<comment type="caution">
    <text evidence="10">The sequence shown here is derived from an EMBL/GenBank/DDBJ whole genome shotgun (WGS) entry which is preliminary data.</text>
</comment>
<evidence type="ECO:0000256" key="1">
    <source>
        <dbReference type="ARBA" id="ARBA00022438"/>
    </source>
</evidence>
<proteinExistence type="predicted"/>
<evidence type="ECO:0000313" key="10">
    <source>
        <dbReference type="EMBL" id="NIK90246.1"/>
    </source>
</evidence>
<dbReference type="Proteomes" id="UP000570514">
    <property type="component" value="Unassembled WGS sequence"/>
</dbReference>
<keyword evidence="2" id="KW-0645">Protease</keyword>
<dbReference type="PANTHER" id="PTHR12147">
    <property type="entry name" value="METALLOPEPTIDASE M28 FAMILY MEMBER"/>
    <property type="match status" value="1"/>
</dbReference>
<dbReference type="GO" id="GO:0006508">
    <property type="term" value="P:proteolysis"/>
    <property type="evidence" value="ECO:0007669"/>
    <property type="project" value="UniProtKB-KW"/>
</dbReference>